<dbReference type="EMBL" id="LPUF01000001">
    <property type="protein sequence ID" value="OQK18462.1"/>
    <property type="molecule type" value="Genomic_DNA"/>
</dbReference>
<organism evidence="3 4">
    <name type="scientific">Methyloprofundus sedimenti</name>
    <dbReference type="NCBI Taxonomy" id="1420851"/>
    <lineage>
        <taxon>Bacteria</taxon>
        <taxon>Pseudomonadati</taxon>
        <taxon>Pseudomonadota</taxon>
        <taxon>Gammaproteobacteria</taxon>
        <taxon>Methylococcales</taxon>
        <taxon>Methylococcaceae</taxon>
        <taxon>Methyloprofundus</taxon>
    </lineage>
</organism>
<dbReference type="Gene3D" id="3.40.50.1820">
    <property type="entry name" value="alpha/beta hydrolase"/>
    <property type="match status" value="1"/>
</dbReference>
<keyword evidence="4" id="KW-1185">Reference proteome</keyword>
<gene>
    <name evidence="3" type="ORF">AU255_11780</name>
</gene>
<name>A0A1V8MAD8_9GAMM</name>
<dbReference type="PANTHER" id="PTHR46118:SF4">
    <property type="entry name" value="PROTEIN ABHD11"/>
    <property type="match status" value="1"/>
</dbReference>
<evidence type="ECO:0000256" key="1">
    <source>
        <dbReference type="ARBA" id="ARBA00022801"/>
    </source>
</evidence>
<dbReference type="GO" id="GO:0016787">
    <property type="term" value="F:hydrolase activity"/>
    <property type="evidence" value="ECO:0007669"/>
    <property type="project" value="UniProtKB-KW"/>
</dbReference>
<dbReference type="PANTHER" id="PTHR46118">
    <property type="entry name" value="PROTEIN ABHD11"/>
    <property type="match status" value="1"/>
</dbReference>
<dbReference type="InterPro" id="IPR000073">
    <property type="entry name" value="AB_hydrolase_1"/>
</dbReference>
<evidence type="ECO:0000313" key="3">
    <source>
        <dbReference type="EMBL" id="OQK18462.1"/>
    </source>
</evidence>
<dbReference type="RefSeq" id="WP_080523061.1">
    <property type="nucleotide sequence ID" value="NZ_LPUF01000001.1"/>
</dbReference>
<proteinExistence type="predicted"/>
<comment type="caution">
    <text evidence="3">The sequence shown here is derived from an EMBL/GenBank/DDBJ whole genome shotgun (WGS) entry which is preliminary data.</text>
</comment>
<accession>A0A1V8MAD8</accession>
<reference evidence="3 4" key="1">
    <citation type="submission" date="2015-12" db="EMBL/GenBank/DDBJ databases">
        <authorList>
            <person name="Shamseldin A."/>
            <person name="Moawad H."/>
            <person name="Abd El-Rahim W.M."/>
            <person name="Sadowsky M.J."/>
        </authorList>
    </citation>
    <scope>NUCLEOTIDE SEQUENCE [LARGE SCALE GENOMIC DNA]</scope>
    <source>
        <strain evidence="3 4">WF1</strain>
    </source>
</reference>
<protein>
    <submittedName>
        <fullName evidence="3">Alpha/beta hydrolase</fullName>
    </submittedName>
</protein>
<dbReference type="AlphaFoldDB" id="A0A1V8MAD8"/>
<dbReference type="Proteomes" id="UP000191980">
    <property type="component" value="Unassembled WGS sequence"/>
</dbReference>
<dbReference type="SUPFAM" id="SSF53474">
    <property type="entry name" value="alpha/beta-Hydrolases"/>
    <property type="match status" value="1"/>
</dbReference>
<sequence length="268" mass="30212">MNKAINLAFEEYGESTAPALLILHGFFASSRNWRQIARKLAEYQHVYLVDMRNHGASAHDSIMDYPSMAADIELLLDKQQLAKVNILGHSMGGKAAMWLALSRPERINHLIVVDIAPVSYRHSFDNLIRALQLLPLEQLTNRKQADNLLSAAIPESSFRQFLLQNLVLKEGKYIWRIDLDIFAKTANNIIAFPDTNALSPYPDKVLFLAGETSNYVAKENVYNLFPKAEIKTIAKAGHWLHAEQPDAFCDAVKAFCKCKSLVEQCNLN</sequence>
<feature type="domain" description="AB hydrolase-1" evidence="2">
    <location>
        <begin position="18"/>
        <end position="244"/>
    </location>
</feature>
<dbReference type="Pfam" id="PF00561">
    <property type="entry name" value="Abhydrolase_1"/>
    <property type="match status" value="1"/>
</dbReference>
<dbReference type="STRING" id="1420851.AU255_11780"/>
<dbReference type="InterPro" id="IPR029058">
    <property type="entry name" value="AB_hydrolase_fold"/>
</dbReference>
<evidence type="ECO:0000259" key="2">
    <source>
        <dbReference type="Pfam" id="PF00561"/>
    </source>
</evidence>
<evidence type="ECO:0000313" key="4">
    <source>
        <dbReference type="Proteomes" id="UP000191980"/>
    </source>
</evidence>
<dbReference type="OrthoDB" id="9808398at2"/>
<keyword evidence="1 3" id="KW-0378">Hydrolase</keyword>